<comment type="subcellular location">
    <subcellularLocation>
        <location evidence="1">Membrane</location>
        <topology evidence="1">Single-pass membrane protein</topology>
    </subcellularLocation>
</comment>
<proteinExistence type="predicted"/>
<keyword evidence="4 5" id="KW-0472">Membrane</keyword>
<evidence type="ECO:0000259" key="6">
    <source>
        <dbReference type="Pfam" id="PF04335"/>
    </source>
</evidence>
<dbReference type="PIRSF" id="PIRSF003299">
    <property type="entry name" value="VirB8_PtlE"/>
    <property type="match status" value="1"/>
</dbReference>
<evidence type="ECO:0000256" key="5">
    <source>
        <dbReference type="SAM" id="Phobius"/>
    </source>
</evidence>
<keyword evidence="8" id="KW-1185">Reference proteome</keyword>
<dbReference type="CDD" id="cd16424">
    <property type="entry name" value="VirB8"/>
    <property type="match status" value="1"/>
</dbReference>
<dbReference type="Gene3D" id="3.10.450.230">
    <property type="entry name" value="VirB8 protein"/>
    <property type="match status" value="1"/>
</dbReference>
<evidence type="ECO:0000256" key="1">
    <source>
        <dbReference type="ARBA" id="ARBA00004167"/>
    </source>
</evidence>
<dbReference type="SUPFAM" id="SSF54427">
    <property type="entry name" value="NTF2-like"/>
    <property type="match status" value="1"/>
</dbReference>
<dbReference type="RefSeq" id="WP_261294192.1">
    <property type="nucleotide sequence ID" value="NZ_JANQBK010000005.1"/>
</dbReference>
<protein>
    <submittedName>
        <fullName evidence="7">VirB8 family protein</fullName>
    </submittedName>
</protein>
<dbReference type="InterPro" id="IPR026264">
    <property type="entry name" value="VirB8/PtlE"/>
</dbReference>
<dbReference type="EMBL" id="JBHRXP010000007">
    <property type="protein sequence ID" value="MFC3580825.1"/>
    <property type="molecule type" value="Genomic_DNA"/>
</dbReference>
<gene>
    <name evidence="7" type="ORF">ACFONA_11685</name>
</gene>
<sequence length="245" mass="27182">MKKQQREALDAYYREGDSWSTDRNTLLEKSRRTAWIVAAAAVAVAVLEGGALIVLMPLKTVVPYTLMVDRNTGYVEALKPLDGDKVAPDKALTQSFLVQYVIARESFDADALQANYRKATIWSADQARRDYIAAVQASNPASPLARLPRTTVIETRVKSVSPLGGNSVLVRFETQRRDAGGQVLPWQPWVSVIRYRFSGEPMQREDRFVNPLGFQVLKYRRDAEALPVAEPTPVPVVPVVAGNAL</sequence>
<accession>A0ABV7SZS9</accession>
<dbReference type="Pfam" id="PF04335">
    <property type="entry name" value="VirB8"/>
    <property type="match status" value="1"/>
</dbReference>
<name>A0ABV7SZS9_9SPHN</name>
<organism evidence="7 8">
    <name type="scientific">Sphingomonas hylomeconis</name>
    <dbReference type="NCBI Taxonomy" id="1395958"/>
    <lineage>
        <taxon>Bacteria</taxon>
        <taxon>Pseudomonadati</taxon>
        <taxon>Pseudomonadota</taxon>
        <taxon>Alphaproteobacteria</taxon>
        <taxon>Sphingomonadales</taxon>
        <taxon>Sphingomonadaceae</taxon>
        <taxon>Sphingomonas</taxon>
    </lineage>
</organism>
<dbReference type="Proteomes" id="UP001595713">
    <property type="component" value="Unassembled WGS sequence"/>
</dbReference>
<feature type="transmembrane region" description="Helical" evidence="5">
    <location>
        <begin position="33"/>
        <end position="58"/>
    </location>
</feature>
<feature type="domain" description="Bacterial virulence protein VirB8" evidence="6">
    <location>
        <begin position="17"/>
        <end position="224"/>
    </location>
</feature>
<evidence type="ECO:0000256" key="4">
    <source>
        <dbReference type="ARBA" id="ARBA00023136"/>
    </source>
</evidence>
<evidence type="ECO:0000313" key="7">
    <source>
        <dbReference type="EMBL" id="MFC3580825.1"/>
    </source>
</evidence>
<comment type="caution">
    <text evidence="7">The sequence shown here is derived from an EMBL/GenBank/DDBJ whole genome shotgun (WGS) entry which is preliminary data.</text>
</comment>
<dbReference type="InterPro" id="IPR032710">
    <property type="entry name" value="NTF2-like_dom_sf"/>
</dbReference>
<dbReference type="InterPro" id="IPR007430">
    <property type="entry name" value="VirB8"/>
</dbReference>
<evidence type="ECO:0000313" key="8">
    <source>
        <dbReference type="Proteomes" id="UP001595713"/>
    </source>
</evidence>
<evidence type="ECO:0000256" key="2">
    <source>
        <dbReference type="ARBA" id="ARBA00022692"/>
    </source>
</evidence>
<keyword evidence="3 5" id="KW-1133">Transmembrane helix</keyword>
<keyword evidence="2 5" id="KW-0812">Transmembrane</keyword>
<evidence type="ECO:0000256" key="3">
    <source>
        <dbReference type="ARBA" id="ARBA00022989"/>
    </source>
</evidence>
<reference evidence="8" key="1">
    <citation type="journal article" date="2019" name="Int. J. Syst. Evol. Microbiol.">
        <title>The Global Catalogue of Microorganisms (GCM) 10K type strain sequencing project: providing services to taxonomists for standard genome sequencing and annotation.</title>
        <authorList>
            <consortium name="The Broad Institute Genomics Platform"/>
            <consortium name="The Broad Institute Genome Sequencing Center for Infectious Disease"/>
            <person name="Wu L."/>
            <person name="Ma J."/>
        </authorList>
    </citation>
    <scope>NUCLEOTIDE SEQUENCE [LARGE SCALE GENOMIC DNA]</scope>
    <source>
        <strain evidence="8">KCTC 42739</strain>
    </source>
</reference>